<evidence type="ECO:0000256" key="1">
    <source>
        <dbReference type="ARBA" id="ARBA00022801"/>
    </source>
</evidence>
<dbReference type="PANTHER" id="PTHR10799">
    <property type="entry name" value="SNF2/RAD54 HELICASE FAMILY"/>
    <property type="match status" value="1"/>
</dbReference>
<name>A0A4Z1SYV3_GIAMU</name>
<protein>
    <submittedName>
        <fullName evidence="8">Transcription regulatory protein SNF2</fullName>
    </submittedName>
</protein>
<dbReference type="InterPro" id="IPR001650">
    <property type="entry name" value="Helicase_C-like"/>
</dbReference>
<feature type="domain" description="Bromo" evidence="5">
    <location>
        <begin position="1723"/>
        <end position="1785"/>
    </location>
</feature>
<feature type="compositionally biased region" description="Acidic residues" evidence="4">
    <location>
        <begin position="1298"/>
        <end position="1308"/>
    </location>
</feature>
<organism evidence="8 9">
    <name type="scientific">Giardia muris</name>
    <dbReference type="NCBI Taxonomy" id="5742"/>
    <lineage>
        <taxon>Eukaryota</taxon>
        <taxon>Metamonada</taxon>
        <taxon>Diplomonadida</taxon>
        <taxon>Hexamitidae</taxon>
        <taxon>Giardiinae</taxon>
        <taxon>Giardia</taxon>
    </lineage>
</organism>
<accession>A0A4Z1SYV3</accession>
<dbReference type="CDD" id="cd17919">
    <property type="entry name" value="DEXHc_Snf"/>
    <property type="match status" value="1"/>
</dbReference>
<evidence type="ECO:0000259" key="7">
    <source>
        <dbReference type="PROSITE" id="PS51194"/>
    </source>
</evidence>
<dbReference type="PROSITE" id="PS51194">
    <property type="entry name" value="HELICASE_CTER"/>
    <property type="match status" value="1"/>
</dbReference>
<evidence type="ECO:0000256" key="4">
    <source>
        <dbReference type="SAM" id="MobiDB-lite"/>
    </source>
</evidence>
<dbReference type="InterPro" id="IPR038718">
    <property type="entry name" value="SNF2-like_sf"/>
</dbReference>
<sequence length="1905" mass="213205">MGVDLVGFLLRASFKSVEPLLPRGERGDPAGRAPARAPEAGVDIADQLCRILPVALLPHTALSPPDVPAAPSLPGIFGASPLVLPKRSVAPAPTQQVRKGLEDAVFGSSEYRFRLLETLFVQKEIARRRAYLLSHEEVEDESYDPTAPSFPTLHLLLARRSRRAFYRPIASYHAVNPLLYRDPTPSIFLTGSLLQSIRQRHATYMRALADRRELGASLKQRFAHLSSGGFKPDFFRRGEEAVIKKLFGTGMQKFALPKLTASRQFATGARFQPQSMGNVDSYIEELAQSLLYMYLRQFELNSLDDARAQRMFLPPVFLTLLLELARYDIYIMSQLSIDPSTALETVANDVDSLSVNEAFENILMYDPDTPLNVRGVDYSFLFNTELAAGTGTTFESLTPGEVSTLYQAELGLRLVESVLRCRSLEQNASFEQRLYEQIHQHYPQDIRAQPTSITDGTLKNYQLDGVRFLVSLYKTSTLTSQRASSGPTSSGCLLADDMGCGKTAQSIAFLAYLADMRISTGLHLIIAPLAVSDGWLSEFNRWFPTFNVLMYKGEQGQRSRYKKHILSLSRGSINTVGDYLGDGKKDSRGSQSKNSQEYQLQKGQLMSTINAVITTYEYILKDKNFFRQLEFDVVIVDEASRAKNARSRLVDVLKRSINCRFRVLLSGTPIQNNLRELFTLLGLIHPAVFNEFEKFESIFGRVFVMSHKASEAPSGSHIRKTKRRHRHVTAERDAFSLGLQRDEDMGREEEYSYSYTEQESTESYMTETATVPALSRTTSTVTLDGPSTAQGALGMSVGSSLNLLDSPMSLEEQAKRLAKQLQSANHLTDNQKTFIIERLHAILKPFLLRRVKAEVLAQLPPKEEHIIRVPLSGVQLFLYNLAVANGRRVAGIPTDGQGMTDSALVSSLPASFIRNLDMYLRCVCNHPFAALDIDKVGHVYREYLTTATDFDRQHRSQATHFFQEHGGGDRPPRMPREGEDGQQGAVNPPLTPLQTMYIGDQLWRISGKLEVLDNILLKLYKTHHRVLIFSQFKKVLTFISEYLDYRKYKYVRFDGSVRDEERCAMVRNYNREDSPYFIFLLSTRAASHGLNLQSADTVVIFDCDYNGTYDQQAQDRCYRLGQTSPVKVFKFYSNTAIESKMLSVATSKLSLANIIMNAGAYSASAEGNDRTPAAALGTHHKASKHNSTQEYILEVLRAASPTTDDIHIQTTAEINRMLARSDLELQAFEREDVLFEKYWAERNFGKPTPRLDQEVPRVLSSAQETLINEMNALQFGTDSVVFRERQLEVPVPIASNPDSDDSESESYEDSSVSSSDTSEESPAPDEQWEAGGPVRQERPEKVLSSGDNELLMQLRSFLTEPPDPGALALSDSMVARSRVILTPLSDTVLLKHLLHLSSSLPGMSLFLTHLSLLKSVRERGQTPLPRVADEYMAMPFVRQYYDALKRSSGETARGELLSLDFAPLETAEYSAIYSSFLGTVHSTLGTPEPTPTNRVYGGMLASILVSWFNMFLLEGLQSSHFDFIGAATTFQYALLALACSAGFWTYEAYNAIHEDVSGYLPKVQQMYGTLVGDDFMPGKHADGWAAIRITNDLSPTVRRVVSILAAGITLQDMSLAGYGGYLSGIMQLLEDQAFMKGLEGRGVLPPISIQVHLRYYPVKVGILRGVCPAGTAEDALLRAAFLFHLRLMACFVTLCEMIDPFCRYSLDDPEGDLMLPYRILSQFWTLPTRAELPPYYSAVHHPLPLAVVYYKLVTLSYISIYEFVADVRQGFRNAIAFNDRQNVLYEHARVACEACTRLVTQLFDYCDIGYCYKWFYAYERRNSIPKRGYLLPANTIGIGIVELLDKNSPDDEVYVLPARSDTALLTLSFGAGMDIANLLATDIIRYATAHAGLLPASQPQRRIKA</sequence>
<dbReference type="CDD" id="cd04369">
    <property type="entry name" value="Bromodomain"/>
    <property type="match status" value="1"/>
</dbReference>
<dbReference type="Pfam" id="PF00271">
    <property type="entry name" value="Helicase_C"/>
    <property type="match status" value="1"/>
</dbReference>
<dbReference type="GO" id="GO:0005524">
    <property type="term" value="F:ATP binding"/>
    <property type="evidence" value="ECO:0007669"/>
    <property type="project" value="InterPro"/>
</dbReference>
<dbReference type="SUPFAM" id="SSF47370">
    <property type="entry name" value="Bromodomain"/>
    <property type="match status" value="1"/>
</dbReference>
<gene>
    <name evidence="8" type="ORF">GMRT_13205</name>
</gene>
<dbReference type="Gene3D" id="1.20.920.10">
    <property type="entry name" value="Bromodomain-like"/>
    <property type="match status" value="1"/>
</dbReference>
<feature type="domain" description="Helicase C-terminal" evidence="7">
    <location>
        <begin position="1011"/>
        <end position="1162"/>
    </location>
</feature>
<dbReference type="OrthoDB" id="5857104at2759"/>
<dbReference type="Gene3D" id="3.40.50.300">
    <property type="entry name" value="P-loop containing nucleotide triphosphate hydrolases"/>
    <property type="match status" value="2"/>
</dbReference>
<dbReference type="InterPro" id="IPR000330">
    <property type="entry name" value="SNF2_N"/>
</dbReference>
<dbReference type="Pfam" id="PF00176">
    <property type="entry name" value="SNF2-rel_dom"/>
    <property type="match status" value="2"/>
</dbReference>
<dbReference type="VEuPathDB" id="GiardiaDB:GMRT_13205"/>
<evidence type="ECO:0000313" key="9">
    <source>
        <dbReference type="Proteomes" id="UP000315496"/>
    </source>
</evidence>
<keyword evidence="1" id="KW-0378">Hydrolase</keyword>
<feature type="compositionally biased region" description="Basic and acidic residues" evidence="4">
    <location>
        <begin position="962"/>
        <end position="979"/>
    </location>
</feature>
<keyword evidence="9" id="KW-1185">Reference proteome</keyword>
<dbReference type="FunFam" id="3.40.50.10810:FF:000085">
    <property type="entry name" value="Transcription regulatory protein SNF2"/>
    <property type="match status" value="1"/>
</dbReference>
<dbReference type="SUPFAM" id="SSF52540">
    <property type="entry name" value="P-loop containing nucleoside triphosphate hydrolases"/>
    <property type="match status" value="2"/>
</dbReference>
<evidence type="ECO:0000259" key="6">
    <source>
        <dbReference type="PROSITE" id="PS51192"/>
    </source>
</evidence>
<dbReference type="InterPro" id="IPR014001">
    <property type="entry name" value="Helicase_ATP-bd"/>
</dbReference>
<feature type="compositionally biased region" description="Acidic residues" evidence="4">
    <location>
        <begin position="1317"/>
        <end position="1328"/>
    </location>
</feature>
<feature type="domain" description="Helicase ATP-binding" evidence="6">
    <location>
        <begin position="483"/>
        <end position="687"/>
    </location>
</feature>
<dbReference type="SMART" id="SM00487">
    <property type="entry name" value="DEXDc"/>
    <property type="match status" value="1"/>
</dbReference>
<feature type="region of interest" description="Disordered" evidence="4">
    <location>
        <begin position="1291"/>
        <end position="1342"/>
    </location>
</feature>
<dbReference type="EMBL" id="VDLU01000002">
    <property type="protein sequence ID" value="TNJ28678.1"/>
    <property type="molecule type" value="Genomic_DNA"/>
</dbReference>
<dbReference type="PROSITE" id="PS50014">
    <property type="entry name" value="BROMODOMAIN_2"/>
    <property type="match status" value="1"/>
</dbReference>
<dbReference type="SMART" id="SM00297">
    <property type="entry name" value="BROMO"/>
    <property type="match status" value="1"/>
</dbReference>
<feature type="region of interest" description="Disordered" evidence="4">
    <location>
        <begin position="962"/>
        <end position="986"/>
    </location>
</feature>
<dbReference type="Pfam" id="PF00439">
    <property type="entry name" value="Bromodomain"/>
    <property type="match status" value="1"/>
</dbReference>
<keyword evidence="2 3" id="KW-0103">Bromodomain</keyword>
<evidence type="ECO:0000259" key="5">
    <source>
        <dbReference type="PROSITE" id="PS50014"/>
    </source>
</evidence>
<reference evidence="8 9" key="1">
    <citation type="submission" date="2019-05" db="EMBL/GenBank/DDBJ databases">
        <title>The compact genome of Giardia muris reveals important steps in the evolution of intestinal protozoan parasites.</title>
        <authorList>
            <person name="Xu F."/>
            <person name="Jimenez-Gonzalez A."/>
            <person name="Einarsson E."/>
            <person name="Astvaldsson A."/>
            <person name="Peirasmaki D."/>
            <person name="Eckmann L."/>
            <person name="Andersson J.O."/>
            <person name="Svard S.G."/>
            <person name="Jerlstrom-Hultqvist J."/>
        </authorList>
    </citation>
    <scope>NUCLEOTIDE SEQUENCE [LARGE SCALE GENOMIC DNA]</scope>
    <source>
        <strain evidence="8 9">Roberts-Thomson</strain>
    </source>
</reference>
<evidence type="ECO:0000256" key="2">
    <source>
        <dbReference type="ARBA" id="ARBA00023117"/>
    </source>
</evidence>
<dbReference type="SMART" id="SM00490">
    <property type="entry name" value="HELICc"/>
    <property type="match status" value="1"/>
</dbReference>
<dbReference type="InterPro" id="IPR036427">
    <property type="entry name" value="Bromodomain-like_sf"/>
</dbReference>
<proteinExistence type="predicted"/>
<dbReference type="InterPro" id="IPR001487">
    <property type="entry name" value="Bromodomain"/>
</dbReference>
<evidence type="ECO:0000256" key="3">
    <source>
        <dbReference type="PROSITE-ProRule" id="PRU00035"/>
    </source>
</evidence>
<dbReference type="PROSITE" id="PS51192">
    <property type="entry name" value="HELICASE_ATP_BIND_1"/>
    <property type="match status" value="1"/>
</dbReference>
<dbReference type="GO" id="GO:0016787">
    <property type="term" value="F:hydrolase activity"/>
    <property type="evidence" value="ECO:0007669"/>
    <property type="project" value="UniProtKB-KW"/>
</dbReference>
<dbReference type="Gene3D" id="3.40.50.10810">
    <property type="entry name" value="Tandem AAA-ATPase domain"/>
    <property type="match status" value="2"/>
</dbReference>
<dbReference type="InterPro" id="IPR027417">
    <property type="entry name" value="P-loop_NTPase"/>
</dbReference>
<dbReference type="Proteomes" id="UP000315496">
    <property type="component" value="Chromosome 2"/>
</dbReference>
<evidence type="ECO:0000313" key="8">
    <source>
        <dbReference type="EMBL" id="TNJ28678.1"/>
    </source>
</evidence>
<comment type="caution">
    <text evidence="8">The sequence shown here is derived from an EMBL/GenBank/DDBJ whole genome shotgun (WGS) entry which is preliminary data.</text>
</comment>
<dbReference type="InterPro" id="IPR049730">
    <property type="entry name" value="SNF2/RAD54-like_C"/>
</dbReference>
<dbReference type="CDD" id="cd18793">
    <property type="entry name" value="SF2_C_SNF"/>
    <property type="match status" value="1"/>
</dbReference>